<keyword evidence="3" id="KW-1185">Reference proteome</keyword>
<dbReference type="PROSITE" id="PS51257">
    <property type="entry name" value="PROKAR_LIPOPROTEIN"/>
    <property type="match status" value="1"/>
</dbReference>
<gene>
    <name evidence="2" type="ORF">FKR84_09270</name>
</gene>
<reference evidence="2 3" key="1">
    <citation type="submission" date="2019-06" db="EMBL/GenBank/DDBJ databases">
        <title>Flavibacter putida gen. nov., sp. nov., a novel marine bacterium of the family Flavobacteriaceae isolated from coastal seawater.</title>
        <authorList>
            <person name="Feng X."/>
        </authorList>
    </citation>
    <scope>NUCLEOTIDE SEQUENCE [LARGE SCALE GENOMIC DNA]</scope>
    <source>
        <strain evidence="2 3">PLHSN227</strain>
    </source>
</reference>
<organism evidence="2 3">
    <name type="scientific">Haloflavibacter putidus</name>
    <dbReference type="NCBI Taxonomy" id="2576776"/>
    <lineage>
        <taxon>Bacteria</taxon>
        <taxon>Pseudomonadati</taxon>
        <taxon>Bacteroidota</taxon>
        <taxon>Flavobacteriia</taxon>
        <taxon>Flavobacteriales</taxon>
        <taxon>Flavobacteriaceae</taxon>
        <taxon>Haloflavibacter</taxon>
    </lineage>
</organism>
<dbReference type="RefSeq" id="WP_141422027.1">
    <property type="nucleotide sequence ID" value="NZ_VIAR01000009.1"/>
</dbReference>
<name>A0A507ZVN5_9FLAO</name>
<sequence>MKKSLLIAILGILISSCATTNNYDNHLQYFDENNQEISKAKFQRKRETRKFLAIPGDSVNQKKLTVREKRGKITNRTNLEALLEKEIGRGIAANKPIIIVYYPGKDRCNSSGSATKESRKKWFGELEEGTEQLVNTTPIYIYKDSEGLGKYDGVLTWHKDPQGMVENLFFEHHYPCNSFVVISKNGDYISYFGEFSKAYLWEAAEIMGR</sequence>
<dbReference type="OrthoDB" id="823362at2"/>
<protein>
    <submittedName>
        <fullName evidence="2">Uncharacterized protein</fullName>
    </submittedName>
</protein>
<comment type="caution">
    <text evidence="2">The sequence shown here is derived from an EMBL/GenBank/DDBJ whole genome shotgun (WGS) entry which is preliminary data.</text>
</comment>
<evidence type="ECO:0000313" key="3">
    <source>
        <dbReference type="Proteomes" id="UP000317169"/>
    </source>
</evidence>
<dbReference type="EMBL" id="VIAR01000009">
    <property type="protein sequence ID" value="TQD37652.1"/>
    <property type="molecule type" value="Genomic_DNA"/>
</dbReference>
<dbReference type="AlphaFoldDB" id="A0A507ZVN5"/>
<feature type="signal peptide" evidence="1">
    <location>
        <begin position="1"/>
        <end position="20"/>
    </location>
</feature>
<evidence type="ECO:0000313" key="2">
    <source>
        <dbReference type="EMBL" id="TQD37652.1"/>
    </source>
</evidence>
<accession>A0A507ZVN5</accession>
<evidence type="ECO:0000256" key="1">
    <source>
        <dbReference type="SAM" id="SignalP"/>
    </source>
</evidence>
<dbReference type="Proteomes" id="UP000317169">
    <property type="component" value="Unassembled WGS sequence"/>
</dbReference>
<proteinExistence type="predicted"/>
<keyword evidence="1" id="KW-0732">Signal</keyword>
<feature type="chain" id="PRO_5021277877" evidence="1">
    <location>
        <begin position="21"/>
        <end position="209"/>
    </location>
</feature>